<dbReference type="InterPro" id="IPR047137">
    <property type="entry name" value="ORF3"/>
</dbReference>
<dbReference type="InterPro" id="IPR005031">
    <property type="entry name" value="COQ10_START"/>
</dbReference>
<feature type="region of interest" description="Disordered" evidence="1">
    <location>
        <begin position="1"/>
        <end position="25"/>
    </location>
</feature>
<evidence type="ECO:0000256" key="1">
    <source>
        <dbReference type="SAM" id="MobiDB-lite"/>
    </source>
</evidence>
<name>A0ABU3HSQ2_9ACTN</name>
<feature type="region of interest" description="Disordered" evidence="1">
    <location>
        <begin position="284"/>
        <end position="449"/>
    </location>
</feature>
<keyword evidence="4" id="KW-1185">Reference proteome</keyword>
<proteinExistence type="predicted"/>
<feature type="domain" description="Coenzyme Q-binding protein COQ10 START" evidence="2">
    <location>
        <begin position="140"/>
        <end position="261"/>
    </location>
</feature>
<evidence type="ECO:0000259" key="2">
    <source>
        <dbReference type="Pfam" id="PF03364"/>
    </source>
</evidence>
<dbReference type="EMBL" id="JAVSGH010000002">
    <property type="protein sequence ID" value="MDT3723727.1"/>
    <property type="molecule type" value="Genomic_DNA"/>
</dbReference>
<dbReference type="RefSeq" id="WP_093551107.1">
    <property type="nucleotide sequence ID" value="NZ_JAVSGH010000002.1"/>
</dbReference>
<feature type="compositionally biased region" description="Acidic residues" evidence="1">
    <location>
        <begin position="316"/>
        <end position="413"/>
    </location>
</feature>
<reference evidence="3" key="1">
    <citation type="submission" date="2024-05" db="EMBL/GenBank/DDBJ databases">
        <title>30 novel species of actinomycetes from the DSMZ collection.</title>
        <authorList>
            <person name="Nouioui I."/>
        </authorList>
    </citation>
    <scope>NUCLEOTIDE SEQUENCE</scope>
    <source>
        <strain evidence="3">DSM 41972</strain>
    </source>
</reference>
<protein>
    <submittedName>
        <fullName evidence="3">SRPBCC family protein</fullName>
    </submittedName>
</protein>
<comment type="caution">
    <text evidence="3">The sequence shown here is derived from an EMBL/GenBank/DDBJ whole genome shotgun (WGS) entry which is preliminary data.</text>
</comment>
<gene>
    <name evidence="3" type="ORF">ROS62_01985</name>
</gene>
<dbReference type="Gene3D" id="3.30.530.20">
    <property type="match status" value="1"/>
</dbReference>
<dbReference type="PANTHER" id="PTHR33824">
    <property type="entry name" value="POLYKETIDE CYCLASE/DEHYDRASE AND LIPID TRANSPORT SUPERFAMILY PROTEIN"/>
    <property type="match status" value="1"/>
</dbReference>
<accession>A0ABU3HSQ2</accession>
<evidence type="ECO:0000313" key="3">
    <source>
        <dbReference type="EMBL" id="MDT3723727.1"/>
    </source>
</evidence>
<dbReference type="CDD" id="cd07817">
    <property type="entry name" value="SRPBCC_8"/>
    <property type="match status" value="1"/>
</dbReference>
<dbReference type="InterPro" id="IPR023393">
    <property type="entry name" value="START-like_dom_sf"/>
</dbReference>
<feature type="compositionally biased region" description="Acidic residues" evidence="1">
    <location>
        <begin position="292"/>
        <end position="308"/>
    </location>
</feature>
<dbReference type="PANTHER" id="PTHR33824:SF7">
    <property type="entry name" value="POLYKETIDE CYCLASE_DEHYDRASE AND LIPID TRANSPORT SUPERFAMILY PROTEIN"/>
    <property type="match status" value="1"/>
</dbReference>
<feature type="compositionally biased region" description="Acidic residues" evidence="1">
    <location>
        <begin position="420"/>
        <end position="442"/>
    </location>
</feature>
<dbReference type="SUPFAM" id="SSF55961">
    <property type="entry name" value="Bet v1-like"/>
    <property type="match status" value="1"/>
</dbReference>
<dbReference type="Pfam" id="PF03364">
    <property type="entry name" value="Polyketide_cyc"/>
    <property type="match status" value="1"/>
</dbReference>
<sequence>MTETVGRATSAARDGADGAKSPLSDLAHSEAADRLKAELQDYLAAQATRLLTGVGRKLGETTGKLNDIAEGNSPGFAKLAADGGKKLAEGKGPLRTAVELGATRAKDNVKGALKNLGGGGGKRKKSSGNKPTVIMEYIDVGVPLRTAYDQWTQYQDFSTFAKGVKSADKSDDTTSDWQAKIWWSNRSWKATTNEQVPDDRIAWSTEGAKGTMKGVVSFHKIAENLTRVLMVIEYYPSGFFEKTGNIWRAQGRRARLDLKNFARFITIKGEAEDSWRGEIREGEVVKSHEDAVAEEEQEQQGGPEEENGDTGAEGPEGSEDEGSEDEGSEDEEYDEEAPEAETDEGPEDAYDEDEEYEDEDGAGPEDAYEDEDGAGPEDVYEDEAGGAEPDDPYEDEDEEAADDEDDEDDEEYEEGVHPEEEYEDDDVEYEDDEAADEAAPEETEGRSRR</sequence>
<evidence type="ECO:0000313" key="4">
    <source>
        <dbReference type="Proteomes" id="UP001181313"/>
    </source>
</evidence>
<organism evidence="3 4">
    <name type="scientific">Streptomyces althioticus subsp. attaecolombicae</name>
    <dbReference type="NCBI Taxonomy" id="3075534"/>
    <lineage>
        <taxon>Bacteria</taxon>
        <taxon>Bacillati</taxon>
        <taxon>Actinomycetota</taxon>
        <taxon>Actinomycetes</taxon>
        <taxon>Kitasatosporales</taxon>
        <taxon>Streptomycetaceae</taxon>
        <taxon>Streptomyces</taxon>
        <taxon>Streptomyces althioticus group</taxon>
    </lineage>
</organism>
<dbReference type="Proteomes" id="UP001181313">
    <property type="component" value="Unassembled WGS sequence"/>
</dbReference>